<dbReference type="Proteomes" id="UP000480929">
    <property type="component" value="Unassembled WGS sequence"/>
</dbReference>
<evidence type="ECO:0000256" key="6">
    <source>
        <dbReference type="ARBA" id="ARBA00023136"/>
    </source>
</evidence>
<feature type="transmembrane region" description="Helical" evidence="7">
    <location>
        <begin position="361"/>
        <end position="383"/>
    </location>
</feature>
<reference evidence="10 11" key="1">
    <citation type="journal article" date="2019" name="Nat. Med.">
        <title>A library of human gut bacterial isolates paired with longitudinal multiomics data enables mechanistic microbiome research.</title>
        <authorList>
            <person name="Poyet M."/>
            <person name="Groussin M."/>
            <person name="Gibbons S.M."/>
            <person name="Avila-Pacheco J."/>
            <person name="Jiang X."/>
            <person name="Kearney S.M."/>
            <person name="Perrotta A.R."/>
            <person name="Berdy B."/>
            <person name="Zhao S."/>
            <person name="Lieberman T.D."/>
            <person name="Swanson P.K."/>
            <person name="Smith M."/>
            <person name="Roesemann S."/>
            <person name="Alexander J.E."/>
            <person name="Rich S.A."/>
            <person name="Livny J."/>
            <person name="Vlamakis H."/>
            <person name="Clish C."/>
            <person name="Bullock K."/>
            <person name="Deik A."/>
            <person name="Scott J."/>
            <person name="Pierce K.A."/>
            <person name="Xavier R.J."/>
            <person name="Alm E.J."/>
        </authorList>
    </citation>
    <scope>NUCLEOTIDE SEQUENCE [LARGE SCALE GENOMIC DNA]</scope>
    <source>
        <strain evidence="8 10">BIOML-A4</strain>
        <strain evidence="9 11">BIOML-A5</strain>
    </source>
</reference>
<feature type="transmembrane region" description="Helical" evidence="7">
    <location>
        <begin position="196"/>
        <end position="219"/>
    </location>
</feature>
<dbReference type="CDD" id="cd13144">
    <property type="entry name" value="MATE_like_4"/>
    <property type="match status" value="1"/>
</dbReference>
<dbReference type="InterPro" id="IPR048279">
    <property type="entry name" value="MdtK-like"/>
</dbReference>
<dbReference type="EMBL" id="WKPI01000031">
    <property type="protein sequence ID" value="MSC34276.1"/>
    <property type="molecule type" value="Genomic_DNA"/>
</dbReference>
<feature type="transmembrane region" description="Helical" evidence="7">
    <location>
        <begin position="17"/>
        <end position="38"/>
    </location>
</feature>
<feature type="transmembrane region" description="Helical" evidence="7">
    <location>
        <begin position="93"/>
        <end position="117"/>
    </location>
</feature>
<dbReference type="NCBIfam" id="TIGR00797">
    <property type="entry name" value="matE"/>
    <property type="match status" value="1"/>
</dbReference>
<accession>A0A6N7SB80</accession>
<proteinExistence type="predicted"/>
<feature type="transmembrane region" description="Helical" evidence="7">
    <location>
        <begin position="50"/>
        <end position="73"/>
    </location>
</feature>
<dbReference type="PANTHER" id="PTHR43549">
    <property type="entry name" value="MULTIDRUG RESISTANCE PROTEIN YPNP-RELATED"/>
    <property type="match status" value="1"/>
</dbReference>
<dbReference type="InterPro" id="IPR002528">
    <property type="entry name" value="MATE_fam"/>
</dbReference>
<dbReference type="InterPro" id="IPR052031">
    <property type="entry name" value="Membrane_Transporter-Flippase"/>
</dbReference>
<organism evidence="8 10">
    <name type="scientific">Holdemania massiliensis</name>
    <dbReference type="NCBI Taxonomy" id="1468449"/>
    <lineage>
        <taxon>Bacteria</taxon>
        <taxon>Bacillati</taxon>
        <taxon>Bacillota</taxon>
        <taxon>Erysipelotrichia</taxon>
        <taxon>Erysipelotrichales</taxon>
        <taxon>Erysipelotrichaceae</taxon>
        <taxon>Holdemania</taxon>
    </lineage>
</organism>
<protein>
    <submittedName>
        <fullName evidence="8">MATE family efflux transporter</fullName>
    </submittedName>
</protein>
<feature type="transmembrane region" description="Helical" evidence="7">
    <location>
        <begin position="165"/>
        <end position="190"/>
    </location>
</feature>
<dbReference type="EMBL" id="WKPJ01000029">
    <property type="protein sequence ID" value="MSA90546.1"/>
    <property type="molecule type" value="Genomic_DNA"/>
</dbReference>
<dbReference type="Proteomes" id="UP000433575">
    <property type="component" value="Unassembled WGS sequence"/>
</dbReference>
<keyword evidence="3" id="KW-1003">Cell membrane</keyword>
<dbReference type="AlphaFoldDB" id="A0A6N7SB80"/>
<keyword evidence="4 7" id="KW-0812">Transmembrane</keyword>
<feature type="transmembrane region" description="Helical" evidence="7">
    <location>
        <begin position="289"/>
        <end position="308"/>
    </location>
</feature>
<dbReference type="RefSeq" id="WP_154239851.1">
    <property type="nucleotide sequence ID" value="NZ_CALJPI010000182.1"/>
</dbReference>
<dbReference type="PANTHER" id="PTHR43549:SF2">
    <property type="entry name" value="MULTIDRUG RESISTANCE PROTEIN NORM-RELATED"/>
    <property type="match status" value="1"/>
</dbReference>
<dbReference type="Pfam" id="PF01554">
    <property type="entry name" value="MatE"/>
    <property type="match status" value="2"/>
</dbReference>
<gene>
    <name evidence="9" type="ORF">GKD88_14205</name>
    <name evidence="8" type="ORF">GKE08_14535</name>
</gene>
<keyword evidence="11" id="KW-1185">Reference proteome</keyword>
<feature type="transmembrane region" description="Helical" evidence="7">
    <location>
        <begin position="418"/>
        <end position="440"/>
    </location>
</feature>
<dbReference type="OrthoDB" id="9811110at2"/>
<evidence type="ECO:0000313" key="8">
    <source>
        <dbReference type="EMBL" id="MSA90546.1"/>
    </source>
</evidence>
<comment type="caution">
    <text evidence="8">The sequence shown here is derived from an EMBL/GenBank/DDBJ whole genome shotgun (WGS) entry which is preliminary data.</text>
</comment>
<dbReference type="GO" id="GO:0015297">
    <property type="term" value="F:antiporter activity"/>
    <property type="evidence" value="ECO:0007669"/>
    <property type="project" value="InterPro"/>
</dbReference>
<keyword evidence="2" id="KW-0813">Transport</keyword>
<evidence type="ECO:0000256" key="2">
    <source>
        <dbReference type="ARBA" id="ARBA00022448"/>
    </source>
</evidence>
<keyword evidence="6 7" id="KW-0472">Membrane</keyword>
<evidence type="ECO:0000256" key="4">
    <source>
        <dbReference type="ARBA" id="ARBA00022692"/>
    </source>
</evidence>
<feature type="transmembrane region" description="Helical" evidence="7">
    <location>
        <begin position="137"/>
        <end position="158"/>
    </location>
</feature>
<evidence type="ECO:0000256" key="5">
    <source>
        <dbReference type="ARBA" id="ARBA00022989"/>
    </source>
</evidence>
<evidence type="ECO:0000313" key="9">
    <source>
        <dbReference type="EMBL" id="MSC34276.1"/>
    </source>
</evidence>
<dbReference type="PIRSF" id="PIRSF006603">
    <property type="entry name" value="DinF"/>
    <property type="match status" value="1"/>
</dbReference>
<evidence type="ECO:0000313" key="10">
    <source>
        <dbReference type="Proteomes" id="UP000433575"/>
    </source>
</evidence>
<feature type="transmembrane region" description="Helical" evidence="7">
    <location>
        <begin position="320"/>
        <end position="341"/>
    </location>
</feature>
<evidence type="ECO:0000313" key="11">
    <source>
        <dbReference type="Proteomes" id="UP000480929"/>
    </source>
</evidence>
<dbReference type="GO" id="GO:0005886">
    <property type="term" value="C:plasma membrane"/>
    <property type="evidence" value="ECO:0007669"/>
    <property type="project" value="UniProtKB-SubCell"/>
</dbReference>
<feature type="transmembrane region" description="Helical" evidence="7">
    <location>
        <begin position="390"/>
        <end position="412"/>
    </location>
</feature>
<evidence type="ECO:0000256" key="1">
    <source>
        <dbReference type="ARBA" id="ARBA00004651"/>
    </source>
</evidence>
<keyword evidence="5 7" id="KW-1133">Transmembrane helix</keyword>
<dbReference type="GO" id="GO:0042910">
    <property type="term" value="F:xenobiotic transmembrane transporter activity"/>
    <property type="evidence" value="ECO:0007669"/>
    <property type="project" value="InterPro"/>
</dbReference>
<evidence type="ECO:0000256" key="3">
    <source>
        <dbReference type="ARBA" id="ARBA00022475"/>
    </source>
</evidence>
<comment type="subcellular location">
    <subcellularLocation>
        <location evidence="1">Cell membrane</location>
        <topology evidence="1">Multi-pass membrane protein</topology>
    </subcellularLocation>
</comment>
<name>A0A6N7SB80_9FIRM</name>
<evidence type="ECO:0000256" key="7">
    <source>
        <dbReference type="SAM" id="Phobius"/>
    </source>
</evidence>
<sequence length="457" mass="49374">MSKFNSDKMGTMPVGKLLFSMSVPAIFSMLVQSLYNVVDSIFVAQVSEDALVAVSIAFPLQMLIIALALGVGVGTNALIARRLGEKRREEANIAANTGIVLSLINMALCMLVGLFLAKPFVGLFTTDAAVFEMGSQYLMIVMIFSVGVMIEMTCSRVLQATGNMIVPMLSQLIGAITNIILDPIFIFGYFGVAKMGVAGAAVATVIGQILAMIFVLIVLKVGTHEVDIAPWRHHPQMQAAKDIYRVGIPTFVMNAIGSLTTTAMNAILMSFSATAVAVLGIYFKLQSFVFMPIFGLNQGAMPILGYNYGAGDEKRFTRTLVLSFGVAVAIMLAGTVLFWTMPEMLLKLFNGSDQMLKLGGYALRILVLCFLPAACSIIMTTMFQALGKGLMSLIMSLLRQLVFIIPLAWVLGQLGGLSAVWFCYPAAEVLVAVIFIPIALKTIQRSFNAERRENGAY</sequence>